<evidence type="ECO:0000313" key="3">
    <source>
        <dbReference type="EMBL" id="KAK9683831.1"/>
    </source>
</evidence>
<proteinExistence type="predicted"/>
<dbReference type="EMBL" id="JBDFQZ010000010">
    <property type="protein sequence ID" value="KAK9683831.1"/>
    <property type="molecule type" value="Genomic_DNA"/>
</dbReference>
<name>A0AAW1I499_SAPOF</name>
<evidence type="ECO:0000256" key="1">
    <source>
        <dbReference type="ARBA" id="ARBA00022670"/>
    </source>
</evidence>
<accession>A0AAW1I499</accession>
<organism evidence="3 4">
    <name type="scientific">Saponaria officinalis</name>
    <name type="common">Common soapwort</name>
    <name type="synonym">Lychnis saponaria</name>
    <dbReference type="NCBI Taxonomy" id="3572"/>
    <lineage>
        <taxon>Eukaryota</taxon>
        <taxon>Viridiplantae</taxon>
        <taxon>Streptophyta</taxon>
        <taxon>Embryophyta</taxon>
        <taxon>Tracheophyta</taxon>
        <taxon>Spermatophyta</taxon>
        <taxon>Magnoliopsida</taxon>
        <taxon>eudicotyledons</taxon>
        <taxon>Gunneridae</taxon>
        <taxon>Pentapetalae</taxon>
        <taxon>Caryophyllales</taxon>
        <taxon>Caryophyllaceae</taxon>
        <taxon>Caryophylleae</taxon>
        <taxon>Saponaria</taxon>
    </lineage>
</organism>
<comment type="caution">
    <text evidence="3">The sequence shown here is derived from an EMBL/GenBank/DDBJ whole genome shotgun (WGS) entry which is preliminary data.</text>
</comment>
<dbReference type="InterPro" id="IPR039537">
    <property type="entry name" value="Retrotran_Ty1/copia-like"/>
</dbReference>
<gene>
    <name evidence="3" type="ORF">RND81_10G167700</name>
</gene>
<keyword evidence="1" id="KW-0645">Protease</keyword>
<evidence type="ECO:0000259" key="2">
    <source>
        <dbReference type="Pfam" id="PF22936"/>
    </source>
</evidence>
<protein>
    <recommendedName>
        <fullName evidence="2">Retrovirus-related Pol polyprotein from transposon TNT 1-94-like beta-barrel domain-containing protein</fullName>
    </recommendedName>
</protein>
<dbReference type="AlphaFoldDB" id="A0AAW1I499"/>
<keyword evidence="4" id="KW-1185">Reference proteome</keyword>
<dbReference type="GO" id="GO:0006508">
    <property type="term" value="P:proteolysis"/>
    <property type="evidence" value="ECO:0007669"/>
    <property type="project" value="UniProtKB-KW"/>
</dbReference>
<feature type="domain" description="Retrovirus-related Pol polyprotein from transposon TNT 1-94-like beta-barrel" evidence="2">
    <location>
        <begin position="122"/>
        <end position="196"/>
    </location>
</feature>
<reference evidence="3" key="1">
    <citation type="submission" date="2024-03" db="EMBL/GenBank/DDBJ databases">
        <title>WGS assembly of Saponaria officinalis var. Norfolk2.</title>
        <authorList>
            <person name="Jenkins J."/>
            <person name="Shu S."/>
            <person name="Grimwood J."/>
            <person name="Barry K."/>
            <person name="Goodstein D."/>
            <person name="Schmutz J."/>
            <person name="Leebens-Mack J."/>
            <person name="Osbourn A."/>
        </authorList>
    </citation>
    <scope>NUCLEOTIDE SEQUENCE [LARGE SCALE GENOMIC DNA]</scope>
    <source>
        <strain evidence="3">JIC</strain>
    </source>
</reference>
<evidence type="ECO:0000313" key="4">
    <source>
        <dbReference type="Proteomes" id="UP001443914"/>
    </source>
</evidence>
<sequence length="354" mass="38349">MKGHIRDHCYKLKNHNAKLGKGNFGRRSAHVVEVLPSTDCVDEHPLTAPVSAIIHGSSSDDALQKMLSSDVVQGIVNNVMSQVLNAIADQSPVFGSHHSTSAGMYVSSSTFSVCNAVNSLDWIIDSGASDHMTSHLSLLHDISCLSKPIIVVLPDGTAKSVTQIGKVFLTPDIILTNVLFIPDFQHNLLSIGKLIDQSNMIVMFSPNECLFQDHSSSNVLAVGKRIEGLYRFSSSVSSSCLPHVNSESVASTSGILAVNSLSLSNLELLHVRLGHTSLDKLKPVPTFTFQGIKSLSCETCVKAKHYILPFPRSFSHATNCFDLVHMDVWGPYKIASLSGAKSFLTILDDHSRNT</sequence>
<keyword evidence="1" id="KW-0378">Hydrolase</keyword>
<dbReference type="Proteomes" id="UP001443914">
    <property type="component" value="Unassembled WGS sequence"/>
</dbReference>
<dbReference type="PANTHER" id="PTHR42648:SF31">
    <property type="entry name" value="RNA-DIRECTED DNA POLYMERASE"/>
    <property type="match status" value="1"/>
</dbReference>
<dbReference type="GO" id="GO:0008233">
    <property type="term" value="F:peptidase activity"/>
    <property type="evidence" value="ECO:0007669"/>
    <property type="project" value="UniProtKB-KW"/>
</dbReference>
<dbReference type="Pfam" id="PF22936">
    <property type="entry name" value="Pol_BBD"/>
    <property type="match status" value="1"/>
</dbReference>
<dbReference type="PANTHER" id="PTHR42648">
    <property type="entry name" value="TRANSPOSASE, PUTATIVE-RELATED"/>
    <property type="match status" value="1"/>
</dbReference>
<dbReference type="InterPro" id="IPR054722">
    <property type="entry name" value="PolX-like_BBD"/>
</dbReference>